<name>A0A2A2L1V3_9BILA</name>
<reference evidence="1 2" key="1">
    <citation type="journal article" date="2017" name="Curr. Biol.">
        <title>Genome architecture and evolution of a unichromosomal asexual nematode.</title>
        <authorList>
            <person name="Fradin H."/>
            <person name="Zegar C."/>
            <person name="Gutwein M."/>
            <person name="Lucas J."/>
            <person name="Kovtun M."/>
            <person name="Corcoran D."/>
            <person name="Baugh L.R."/>
            <person name="Kiontke K."/>
            <person name="Gunsalus K."/>
            <person name="Fitch D.H."/>
            <person name="Piano F."/>
        </authorList>
    </citation>
    <scope>NUCLEOTIDE SEQUENCE [LARGE SCALE GENOMIC DNA]</scope>
    <source>
        <strain evidence="1">PF1309</strain>
    </source>
</reference>
<dbReference type="AlphaFoldDB" id="A0A2A2L1V3"/>
<accession>A0A2A2L1V3</accession>
<evidence type="ECO:0000313" key="2">
    <source>
        <dbReference type="Proteomes" id="UP000218231"/>
    </source>
</evidence>
<comment type="caution">
    <text evidence="1">The sequence shown here is derived from an EMBL/GenBank/DDBJ whole genome shotgun (WGS) entry which is preliminary data.</text>
</comment>
<organism evidence="1 2">
    <name type="scientific">Diploscapter pachys</name>
    <dbReference type="NCBI Taxonomy" id="2018661"/>
    <lineage>
        <taxon>Eukaryota</taxon>
        <taxon>Metazoa</taxon>
        <taxon>Ecdysozoa</taxon>
        <taxon>Nematoda</taxon>
        <taxon>Chromadorea</taxon>
        <taxon>Rhabditida</taxon>
        <taxon>Rhabditina</taxon>
        <taxon>Rhabditomorpha</taxon>
        <taxon>Rhabditoidea</taxon>
        <taxon>Rhabditidae</taxon>
        <taxon>Diploscapter</taxon>
    </lineage>
</organism>
<keyword evidence="2" id="KW-1185">Reference proteome</keyword>
<evidence type="ECO:0000313" key="1">
    <source>
        <dbReference type="EMBL" id="PAV80125.1"/>
    </source>
</evidence>
<proteinExistence type="predicted"/>
<dbReference type="Proteomes" id="UP000218231">
    <property type="component" value="Unassembled WGS sequence"/>
</dbReference>
<gene>
    <name evidence="1" type="ORF">WR25_24737</name>
</gene>
<dbReference type="EMBL" id="LIAE01007315">
    <property type="protein sequence ID" value="PAV80125.1"/>
    <property type="molecule type" value="Genomic_DNA"/>
</dbReference>
<sequence length="129" mass="14482">MLSLWLSGKFHRIQRLQHSTVLQLCFGLPNEQRDCNANIPCPIQCDVCQAPPPPTPPPCNVCNPPPPPPTTPPPCNICNPIPICSSCNYAYARQRRIKRQNAVKQLMNEHNNNNSTQNMTISAIDLRTR</sequence>
<protein>
    <submittedName>
        <fullName evidence="1">Uncharacterized protein</fullName>
    </submittedName>
</protein>